<dbReference type="EMBL" id="QEFD01000001">
    <property type="protein sequence ID" value="PVU77980.1"/>
    <property type="molecule type" value="Genomic_DNA"/>
</dbReference>
<dbReference type="InterPro" id="IPR036390">
    <property type="entry name" value="WH_DNA-bd_sf"/>
</dbReference>
<sequence length="107" mass="12330">METQIDIRHNIKCCYKLSESDVDVFLKILEVRRPITSQELSKMLKVSKTTVDGSLKRLVDIGLVIRKKSENGKIGRPTYIYYLPLGIEEKIESDLKRCADQMLNTKV</sequence>
<dbReference type="Gene3D" id="1.10.10.10">
    <property type="entry name" value="Winged helix-like DNA-binding domain superfamily/Winged helix DNA-binding domain"/>
    <property type="match status" value="1"/>
</dbReference>
<evidence type="ECO:0000259" key="1">
    <source>
        <dbReference type="Pfam" id="PF01978"/>
    </source>
</evidence>
<feature type="domain" description="Transcription regulator TrmB N-terminal" evidence="1">
    <location>
        <begin position="14"/>
        <end position="81"/>
    </location>
</feature>
<gene>
    <name evidence="2" type="ORF">DDW13_00010</name>
</gene>
<organism evidence="2 3">
    <name type="scientific">Acidianus hospitalis</name>
    <dbReference type="NCBI Taxonomy" id="563177"/>
    <lineage>
        <taxon>Archaea</taxon>
        <taxon>Thermoproteota</taxon>
        <taxon>Thermoprotei</taxon>
        <taxon>Sulfolobales</taxon>
        <taxon>Sulfolobaceae</taxon>
        <taxon>Acidianus</taxon>
    </lineage>
</organism>
<name>A0A2T9XCY3_9CREN</name>
<dbReference type="SUPFAM" id="SSF46785">
    <property type="entry name" value="Winged helix' DNA-binding domain"/>
    <property type="match status" value="1"/>
</dbReference>
<comment type="caution">
    <text evidence="2">The sequence shown here is derived from an EMBL/GenBank/DDBJ whole genome shotgun (WGS) entry which is preliminary data.</text>
</comment>
<dbReference type="AlphaFoldDB" id="A0A2T9XCY3"/>
<dbReference type="Proteomes" id="UP000245638">
    <property type="component" value="Unassembled WGS sequence"/>
</dbReference>
<dbReference type="InterPro" id="IPR036388">
    <property type="entry name" value="WH-like_DNA-bd_sf"/>
</dbReference>
<dbReference type="Pfam" id="PF01978">
    <property type="entry name" value="TrmB"/>
    <property type="match status" value="1"/>
</dbReference>
<evidence type="ECO:0000313" key="2">
    <source>
        <dbReference type="EMBL" id="PVU77980.1"/>
    </source>
</evidence>
<accession>A0A2T9XCY3</accession>
<evidence type="ECO:0000313" key="3">
    <source>
        <dbReference type="Proteomes" id="UP000245638"/>
    </source>
</evidence>
<dbReference type="InterPro" id="IPR002831">
    <property type="entry name" value="Tscrpt_reg_TrmB_N"/>
</dbReference>
<proteinExistence type="predicted"/>
<reference evidence="2 3" key="1">
    <citation type="journal article" date="2015" name="Appl. Environ. Microbiol.">
        <title>Nanoarchaeota, Their Sulfolobales Host, and Nanoarchaeota Virus Distribution across Yellowstone National Park Hot Springs.</title>
        <authorList>
            <person name="Munson-McGee J.H."/>
            <person name="Field E.K."/>
            <person name="Bateson M."/>
            <person name="Rooney C."/>
            <person name="Stepanauskas R."/>
            <person name="Young M.J."/>
        </authorList>
    </citation>
    <scope>NUCLEOTIDE SEQUENCE [LARGE SCALE GENOMIC DNA]</scope>
    <source>
        <strain evidence="2">SCGC AC-742_N10</strain>
    </source>
</reference>
<protein>
    <submittedName>
        <fullName evidence="2">TrmB family transcriptional regulator</fullName>
    </submittedName>
</protein>